<dbReference type="Gene3D" id="3.40.50.1010">
    <property type="entry name" value="5'-nuclease"/>
    <property type="match status" value="1"/>
</dbReference>
<evidence type="ECO:0000259" key="1">
    <source>
        <dbReference type="Pfam" id="PF01936"/>
    </source>
</evidence>
<keyword evidence="3" id="KW-1185">Reference proteome</keyword>
<sequence>MVDNPQRVDAALRNHIVDMMDHKRAECLMLVSDDSDFVDVVMEAKLRCLKTVVVGDFGDGALKRAADSGFSWNEILIGKAKKEAYEEQNVNNWDDEVDGESEDEEIEGIVDGVSDNSGKDVSGRWWELTLMLIPLNVDLLLIE</sequence>
<dbReference type="OrthoDB" id="3518456at2759"/>
<accession>A0A314ZRP2</accession>
<dbReference type="InterPro" id="IPR021139">
    <property type="entry name" value="NYN"/>
</dbReference>
<comment type="caution">
    <text evidence="2">The sequence shown here is derived from an EMBL/GenBank/DDBJ whole genome shotgun (WGS) entry which is preliminary data.</text>
</comment>
<feature type="domain" description="NYN" evidence="1">
    <location>
        <begin position="9"/>
        <end position="68"/>
    </location>
</feature>
<dbReference type="Proteomes" id="UP000250321">
    <property type="component" value="Unassembled WGS sequence"/>
</dbReference>
<dbReference type="AlphaFoldDB" id="A0A314ZRP2"/>
<dbReference type="Pfam" id="PF01936">
    <property type="entry name" value="NYN"/>
    <property type="match status" value="1"/>
</dbReference>
<protein>
    <recommendedName>
        <fullName evidence="1">NYN domain-containing protein</fullName>
    </recommendedName>
</protein>
<dbReference type="EMBL" id="PJQY01000051">
    <property type="protein sequence ID" value="PQQ19918.1"/>
    <property type="molecule type" value="Genomic_DNA"/>
</dbReference>
<dbReference type="PANTHER" id="PTHR35744:SF4">
    <property type="entry name" value="OS04G0464600 PROTEIN"/>
    <property type="match status" value="1"/>
</dbReference>
<dbReference type="STRING" id="2094558.A0A314ZRP2"/>
<proteinExistence type="predicted"/>
<name>A0A314ZRP2_PRUYE</name>
<evidence type="ECO:0000313" key="3">
    <source>
        <dbReference type="Proteomes" id="UP000250321"/>
    </source>
</evidence>
<dbReference type="GO" id="GO:0004540">
    <property type="term" value="F:RNA nuclease activity"/>
    <property type="evidence" value="ECO:0007669"/>
    <property type="project" value="InterPro"/>
</dbReference>
<organism evidence="2 3">
    <name type="scientific">Prunus yedoensis var. nudiflora</name>
    <dbReference type="NCBI Taxonomy" id="2094558"/>
    <lineage>
        <taxon>Eukaryota</taxon>
        <taxon>Viridiplantae</taxon>
        <taxon>Streptophyta</taxon>
        <taxon>Embryophyta</taxon>
        <taxon>Tracheophyta</taxon>
        <taxon>Spermatophyta</taxon>
        <taxon>Magnoliopsida</taxon>
        <taxon>eudicotyledons</taxon>
        <taxon>Gunneridae</taxon>
        <taxon>Pentapetalae</taxon>
        <taxon>rosids</taxon>
        <taxon>fabids</taxon>
        <taxon>Rosales</taxon>
        <taxon>Rosaceae</taxon>
        <taxon>Amygdaloideae</taxon>
        <taxon>Amygdaleae</taxon>
        <taxon>Prunus</taxon>
    </lineage>
</organism>
<dbReference type="PANTHER" id="PTHR35744">
    <property type="entry name" value="C2H2-TYPE DOMAIN-CONTAINING PROTEIN"/>
    <property type="match status" value="1"/>
</dbReference>
<gene>
    <name evidence="2" type="ORF">Pyn_18798</name>
</gene>
<reference evidence="2 3" key="1">
    <citation type="submission" date="2018-02" db="EMBL/GenBank/DDBJ databases">
        <title>Draft genome of wild Prunus yedoensis var. nudiflora.</title>
        <authorList>
            <person name="Baek S."/>
            <person name="Kim J.-H."/>
            <person name="Choi K."/>
            <person name="Kim G.-B."/>
            <person name="Cho A."/>
            <person name="Jang H."/>
            <person name="Shin C.-H."/>
            <person name="Yu H.-J."/>
            <person name="Mun J.-H."/>
        </authorList>
    </citation>
    <scope>NUCLEOTIDE SEQUENCE [LARGE SCALE GENOMIC DNA]</scope>
    <source>
        <strain evidence="3">cv. Jeju island</strain>
        <tissue evidence="2">Leaf</tissue>
    </source>
</reference>
<evidence type="ECO:0000313" key="2">
    <source>
        <dbReference type="EMBL" id="PQQ19918.1"/>
    </source>
</evidence>